<evidence type="ECO:0000313" key="2">
    <source>
        <dbReference type="WBParaSite" id="RSKR_0000948600.1"/>
    </source>
</evidence>
<proteinExistence type="predicted"/>
<sequence length="152" mass="17585">MFYKSEDRLSNLRDNVHQRSSSSSIPNVNNRNAEYSSYQSPPTRIRSHAPLVPSTTSAFAVPKPNYNIGNRSFRDDKSHEDSYDLVKKHLETVNLGHLFETLKREEVDFDAFKLMTWKAFHNMGIKTDEEKEKLVHLIGILNIGKNTNDKIY</sequence>
<reference evidence="2" key="1">
    <citation type="submission" date="2016-11" db="UniProtKB">
        <authorList>
            <consortium name="WormBaseParasite"/>
        </authorList>
    </citation>
    <scope>IDENTIFICATION</scope>
    <source>
        <strain evidence="2">KR3021</strain>
    </source>
</reference>
<evidence type="ECO:0000313" key="1">
    <source>
        <dbReference type="Proteomes" id="UP000095286"/>
    </source>
</evidence>
<accession>A0AC35UB30</accession>
<name>A0AC35UB30_9BILA</name>
<dbReference type="Proteomes" id="UP000095286">
    <property type="component" value="Unplaced"/>
</dbReference>
<protein>
    <submittedName>
        <fullName evidence="2">SAM domain-containing protein</fullName>
    </submittedName>
</protein>
<organism evidence="1 2">
    <name type="scientific">Rhabditophanes sp. KR3021</name>
    <dbReference type="NCBI Taxonomy" id="114890"/>
    <lineage>
        <taxon>Eukaryota</taxon>
        <taxon>Metazoa</taxon>
        <taxon>Ecdysozoa</taxon>
        <taxon>Nematoda</taxon>
        <taxon>Chromadorea</taxon>
        <taxon>Rhabditida</taxon>
        <taxon>Tylenchina</taxon>
        <taxon>Panagrolaimomorpha</taxon>
        <taxon>Strongyloidoidea</taxon>
        <taxon>Alloionematidae</taxon>
        <taxon>Rhabditophanes</taxon>
    </lineage>
</organism>
<dbReference type="WBParaSite" id="RSKR_0000948600.1">
    <property type="protein sequence ID" value="RSKR_0000948600.1"/>
    <property type="gene ID" value="RSKR_0000948600"/>
</dbReference>